<evidence type="ECO:0000313" key="1">
    <source>
        <dbReference type="EnsemblMetazoa" id="MESCA004289-PA"/>
    </source>
</evidence>
<keyword evidence="2" id="KW-1185">Reference proteome</keyword>
<evidence type="ECO:0000313" key="2">
    <source>
        <dbReference type="Proteomes" id="UP000015102"/>
    </source>
</evidence>
<dbReference type="EnsemblMetazoa" id="MESCA004289-RA">
    <property type="protein sequence ID" value="MESCA004289-PA"/>
    <property type="gene ID" value="MESCA004289"/>
</dbReference>
<reference evidence="2" key="1">
    <citation type="submission" date="2013-02" db="EMBL/GenBank/DDBJ databases">
        <authorList>
            <person name="Hughes D."/>
        </authorList>
    </citation>
    <scope>NUCLEOTIDE SEQUENCE</scope>
    <source>
        <strain>Durham</strain>
        <strain evidence="2">NC isolate 2 -- Noor lab</strain>
    </source>
</reference>
<proteinExistence type="predicted"/>
<reference evidence="1" key="2">
    <citation type="submission" date="2015-06" db="UniProtKB">
        <authorList>
            <consortium name="EnsemblMetazoa"/>
        </authorList>
    </citation>
    <scope>IDENTIFICATION</scope>
</reference>
<accession>T1GL91</accession>
<dbReference type="AlphaFoldDB" id="T1GL91"/>
<organism evidence="1 2">
    <name type="scientific">Megaselia scalaris</name>
    <name type="common">Humpbacked fly</name>
    <name type="synonym">Phora scalaris</name>
    <dbReference type="NCBI Taxonomy" id="36166"/>
    <lineage>
        <taxon>Eukaryota</taxon>
        <taxon>Metazoa</taxon>
        <taxon>Ecdysozoa</taxon>
        <taxon>Arthropoda</taxon>
        <taxon>Hexapoda</taxon>
        <taxon>Insecta</taxon>
        <taxon>Pterygota</taxon>
        <taxon>Neoptera</taxon>
        <taxon>Endopterygota</taxon>
        <taxon>Diptera</taxon>
        <taxon>Brachycera</taxon>
        <taxon>Muscomorpha</taxon>
        <taxon>Platypezoidea</taxon>
        <taxon>Phoridae</taxon>
        <taxon>Megaseliini</taxon>
        <taxon>Megaselia</taxon>
    </lineage>
</organism>
<dbReference type="Proteomes" id="UP000015102">
    <property type="component" value="Unassembled WGS sequence"/>
</dbReference>
<dbReference type="HOGENOM" id="CLU_2765148_0_0_1"/>
<protein>
    <submittedName>
        <fullName evidence="1">Uncharacterized protein</fullName>
    </submittedName>
</protein>
<dbReference type="EMBL" id="CAQQ02086118">
    <property type="status" value="NOT_ANNOTATED_CDS"/>
    <property type="molecule type" value="Genomic_DNA"/>
</dbReference>
<sequence length="69" mass="8308">MTNFLPYRVCQEWTILYSNKHQELLLIVDSSFRDIMQMLKLGARYFIFVPQTEPIHSCVQMELFSLKKH</sequence>
<name>T1GL91_MEGSC</name>
<dbReference type="EMBL" id="CAQQ02086119">
    <property type="status" value="NOT_ANNOTATED_CDS"/>
    <property type="molecule type" value="Genomic_DNA"/>
</dbReference>